<dbReference type="Proteomes" id="UP000202225">
    <property type="component" value="Segment"/>
</dbReference>
<dbReference type="GeneID" id="14008254"/>
<evidence type="ECO:0000256" key="4">
    <source>
        <dbReference type="ARBA" id="ARBA00014660"/>
    </source>
</evidence>
<evidence type="ECO:0000313" key="14">
    <source>
        <dbReference type="EMBL" id="AFV91328.1"/>
    </source>
</evidence>
<sequence>MSYQPPYGDTSFEGGESGVKANPVGIGNDSAWRTLALAFTVTAVTLGLLFGAWKLCVKDCLLTLRAKRSRTTTELGFGNTPQRPGVNQVAPVIA</sequence>
<reference evidence="16 17" key="1">
    <citation type="journal article" date="2013" name="Virus Res.">
        <title>Discovery of a novel mastrevirus and alphasatellite-like circular DNA in dragonflies (Epiprocta) from Puerto Rico.</title>
        <authorList>
            <person name="Rosario K."/>
            <person name="Padilla-Rodriguez M."/>
            <person name="Kraberger S."/>
            <person name="Stainton D."/>
            <person name="Martin D.P."/>
            <person name="Breitbart M."/>
            <person name="Varsani A."/>
        </authorList>
    </citation>
    <scope>NUCLEOTIDE SEQUENCE [LARGE SCALE GENOMIC DNA]</scope>
    <source>
        <strain evidence="14">PR_NZ50_2009</strain>
        <strain evidence="15">PR_NZ70_2009</strain>
    </source>
</reference>
<dbReference type="GO" id="GO:0046740">
    <property type="term" value="P:transport of virus in host, cell to cell"/>
    <property type="evidence" value="ECO:0007669"/>
    <property type="project" value="UniProtKB-KW"/>
</dbReference>
<comment type="function">
    <text evidence="1">Involved in the viral transport within, and between cells.</text>
</comment>
<evidence type="ECO:0000256" key="1">
    <source>
        <dbReference type="ARBA" id="ARBA00002157"/>
    </source>
</evidence>
<keyword evidence="5" id="KW-0813">Transport</keyword>
<evidence type="ECO:0000313" key="17">
    <source>
        <dbReference type="Proteomes" id="UP000241837"/>
    </source>
</evidence>
<dbReference type="EMBL" id="JX458741">
    <property type="protein sequence ID" value="AFV91332.1"/>
    <property type="molecule type" value="Genomic_DNA"/>
</dbReference>
<keyword evidence="17" id="KW-1185">Reference proteome</keyword>
<comment type="subcellular location">
    <subcellularLocation>
        <location evidence="2">Host membrane</location>
        <topology evidence="2">Single-pass membrane protein</topology>
    </subcellularLocation>
</comment>
<evidence type="ECO:0000256" key="6">
    <source>
        <dbReference type="ARBA" id="ARBA00022692"/>
    </source>
</evidence>
<evidence type="ECO:0000313" key="16">
    <source>
        <dbReference type="Proteomes" id="UP000202225"/>
    </source>
</evidence>
<name>K7S1S4_9GEMI</name>
<dbReference type="KEGG" id="vg:80519825"/>
<evidence type="ECO:0000256" key="7">
    <source>
        <dbReference type="ARBA" id="ARBA00022870"/>
    </source>
</evidence>
<dbReference type="GO" id="GO:0033644">
    <property type="term" value="C:host cell membrane"/>
    <property type="evidence" value="ECO:0007669"/>
    <property type="project" value="UniProtKB-SubCell"/>
</dbReference>
<keyword evidence="7" id="KW-1043">Host membrane</keyword>
<evidence type="ECO:0000256" key="13">
    <source>
        <dbReference type="SAM" id="Phobius"/>
    </source>
</evidence>
<keyword evidence="9" id="KW-0916">Viral movement protein</keyword>
<dbReference type="Proteomes" id="UP000241837">
    <property type="component" value="Segment"/>
</dbReference>
<comment type="subunit">
    <text evidence="11">Interacts with the capsid protein (CP). Part of a MP-CP-viral DNA complex.</text>
</comment>
<organism evidence="14 17">
    <name type="scientific">Dragonfly-associated mastrevirus</name>
    <dbReference type="NCBI Taxonomy" id="1249648"/>
    <lineage>
        <taxon>Viruses</taxon>
        <taxon>Monodnaviria</taxon>
        <taxon>Shotokuvirae</taxon>
        <taxon>Cressdnaviricota</taxon>
        <taxon>Repensiviricetes</taxon>
        <taxon>Geplafuvirales</taxon>
        <taxon>Geminiviridae</taxon>
        <taxon>Mastrevirus</taxon>
        <taxon>Mastrevirus erythrodiplaxis</taxon>
    </lineage>
</organism>
<evidence type="ECO:0000256" key="12">
    <source>
        <dbReference type="SAM" id="MobiDB-lite"/>
    </source>
</evidence>
<accession>K7S1S4</accession>
<protein>
    <recommendedName>
        <fullName evidence="4">Movement protein</fullName>
    </recommendedName>
</protein>
<dbReference type="GO" id="GO:0016020">
    <property type="term" value="C:membrane"/>
    <property type="evidence" value="ECO:0007669"/>
    <property type="project" value="InterPro"/>
</dbReference>
<dbReference type="RefSeq" id="YP_010782924.1">
    <property type="nucleotide sequence ID" value="NC_075106.1"/>
</dbReference>
<keyword evidence="8 13" id="KW-1133">Transmembrane helix</keyword>
<feature type="transmembrane region" description="Helical" evidence="13">
    <location>
        <begin position="35"/>
        <end position="57"/>
    </location>
</feature>
<keyword evidence="10 13" id="KW-0472">Membrane</keyword>
<evidence type="ECO:0000256" key="8">
    <source>
        <dbReference type="ARBA" id="ARBA00022989"/>
    </source>
</evidence>
<evidence type="ECO:0000256" key="2">
    <source>
        <dbReference type="ARBA" id="ARBA00004379"/>
    </source>
</evidence>
<evidence type="ECO:0000256" key="10">
    <source>
        <dbReference type="ARBA" id="ARBA00023136"/>
    </source>
</evidence>
<dbReference type="EMBL" id="JX458740">
    <property type="protein sequence ID" value="AFV91328.1"/>
    <property type="molecule type" value="Genomic_DNA"/>
</dbReference>
<keyword evidence="6 13" id="KW-0812">Transmembrane</keyword>
<dbReference type="KEGG" id="vg:14008254"/>
<proteinExistence type="inferred from homology"/>
<dbReference type="RefSeq" id="YP_007004036.1">
    <property type="nucleotide sequence ID" value="NC_019497.1"/>
</dbReference>
<dbReference type="Pfam" id="PF01708">
    <property type="entry name" value="Gemini_mov"/>
    <property type="match status" value="1"/>
</dbReference>
<evidence type="ECO:0000256" key="5">
    <source>
        <dbReference type="ARBA" id="ARBA00022448"/>
    </source>
</evidence>
<dbReference type="GeneID" id="80519825"/>
<dbReference type="InterPro" id="IPR002621">
    <property type="entry name" value="Gemini_mov"/>
</dbReference>
<dbReference type="OrthoDB" id="28371at10239"/>
<evidence type="ECO:0000256" key="11">
    <source>
        <dbReference type="ARBA" id="ARBA00025953"/>
    </source>
</evidence>
<evidence type="ECO:0000313" key="15">
    <source>
        <dbReference type="EMBL" id="AFV91332.1"/>
    </source>
</evidence>
<evidence type="ECO:0000256" key="9">
    <source>
        <dbReference type="ARBA" id="ARBA00023031"/>
    </source>
</evidence>
<comment type="similarity">
    <text evidence="3">Belongs to the mastrevirus movement protein family.</text>
</comment>
<evidence type="ECO:0000256" key="3">
    <source>
        <dbReference type="ARBA" id="ARBA00010512"/>
    </source>
</evidence>
<feature type="region of interest" description="Disordered" evidence="12">
    <location>
        <begin position="74"/>
        <end position="94"/>
    </location>
</feature>